<name>A0A9W8IYU0_9AGAR</name>
<proteinExistence type="predicted"/>
<evidence type="ECO:0000313" key="4">
    <source>
        <dbReference type="Proteomes" id="UP001140091"/>
    </source>
</evidence>
<dbReference type="PROSITE" id="PS50181">
    <property type="entry name" value="FBOX"/>
    <property type="match status" value="1"/>
</dbReference>
<dbReference type="SUPFAM" id="SSF81383">
    <property type="entry name" value="F-box domain"/>
    <property type="match status" value="1"/>
</dbReference>
<protein>
    <recommendedName>
        <fullName evidence="2">F-box domain-containing protein</fullName>
    </recommendedName>
</protein>
<feature type="compositionally biased region" description="Basic and acidic residues" evidence="1">
    <location>
        <begin position="838"/>
        <end position="853"/>
    </location>
</feature>
<evidence type="ECO:0000313" key="3">
    <source>
        <dbReference type="EMBL" id="KAJ2923204.1"/>
    </source>
</evidence>
<dbReference type="EMBL" id="JANBPK010001392">
    <property type="protein sequence ID" value="KAJ2923204.1"/>
    <property type="molecule type" value="Genomic_DNA"/>
</dbReference>
<feature type="region of interest" description="Disordered" evidence="1">
    <location>
        <begin position="326"/>
        <end position="350"/>
    </location>
</feature>
<feature type="region of interest" description="Disordered" evidence="1">
    <location>
        <begin position="868"/>
        <end position="920"/>
    </location>
</feature>
<evidence type="ECO:0000256" key="1">
    <source>
        <dbReference type="SAM" id="MobiDB-lite"/>
    </source>
</evidence>
<dbReference type="AlphaFoldDB" id="A0A9W8IYU0"/>
<feature type="compositionally biased region" description="Low complexity" evidence="1">
    <location>
        <begin position="908"/>
        <end position="917"/>
    </location>
</feature>
<reference evidence="3" key="1">
    <citation type="submission" date="2022-06" db="EMBL/GenBank/DDBJ databases">
        <title>Genome Sequence of Candolleomyces eurysporus.</title>
        <authorList>
            <person name="Buettner E."/>
        </authorList>
    </citation>
    <scope>NUCLEOTIDE SEQUENCE</scope>
    <source>
        <strain evidence="3">VTCC 930004</strain>
    </source>
</reference>
<dbReference type="OrthoDB" id="3071324at2759"/>
<accession>A0A9W8IYU0</accession>
<dbReference type="SUPFAM" id="SSF52058">
    <property type="entry name" value="L domain-like"/>
    <property type="match status" value="1"/>
</dbReference>
<organism evidence="3 4">
    <name type="scientific">Candolleomyces eurysporus</name>
    <dbReference type="NCBI Taxonomy" id="2828524"/>
    <lineage>
        <taxon>Eukaryota</taxon>
        <taxon>Fungi</taxon>
        <taxon>Dikarya</taxon>
        <taxon>Basidiomycota</taxon>
        <taxon>Agaricomycotina</taxon>
        <taxon>Agaricomycetes</taxon>
        <taxon>Agaricomycetidae</taxon>
        <taxon>Agaricales</taxon>
        <taxon>Agaricineae</taxon>
        <taxon>Psathyrellaceae</taxon>
        <taxon>Candolleomyces</taxon>
    </lineage>
</organism>
<keyword evidence="4" id="KW-1185">Reference proteome</keyword>
<feature type="non-terminal residue" evidence="3">
    <location>
        <position position="1"/>
    </location>
</feature>
<gene>
    <name evidence="3" type="ORF">H1R20_g13892</name>
</gene>
<feature type="region of interest" description="Disordered" evidence="1">
    <location>
        <begin position="825"/>
        <end position="855"/>
    </location>
</feature>
<dbReference type="InterPro" id="IPR001810">
    <property type="entry name" value="F-box_dom"/>
</dbReference>
<dbReference type="Pfam" id="PF12937">
    <property type="entry name" value="F-box-like"/>
    <property type="match status" value="1"/>
</dbReference>
<sequence length="1223" mass="137900">MKLLNLAKRSSAASLGFNLNGFKPESTNEGSTFSGPLGSLTKLPPELLLRIIDELDDAALCDLGCTCKDFNSLIFPILFDKLSITHYLREGWISYYRAPRYTLRVIRCSLPTRKFNNIQYYFNKGLDHLVEEIEDMHVIVSRMDELGELLVSLSDPDYWAVSEAPGLDETQVPQLTSEEWTKVYLGLLTAALAKGCINAFLSGGERFLNYLQSRDKTTTPHGALTGTVISLRERVLGSKTTRYFDGTFRYKSPFAGQPKRNLHVAQYVEPLPLEENTVPQAEIPKAKSDKPPVVKERKKQLRLLKWVEFFSTKNKNIHHAETAVSSTAGYDSKNSKAPSPGLNHTRAKNTNDSSQLKTFALTSTRVPPKPRLQSLTLHSSIFLTSPSFLNWTNQVLSWCASTLTQLELECPEAPSRIWCEFLSKLKLPSLVSFKIASGLFIEEANVRGSDILGFFSRHPGIQKLSLHGIQVSACLSTMPDLGKSILPNLTEVTAHPIWISWLLRNKEQCPKLKEITLLTEGYTDTSNTFEYDAMDRALGEILPRSYNLDLIGFKFTCARDHLDSWLQSHVDAGPNSILSSFIDTKRLRIDWADYVRLINPASRLDLVAQVAGLFPNLNYLELKSLLDVPYDQTDNIPPVIEALRRHSPQVRQVKINELHPIMDITDFQSLEKEKFKNIYHCFNKGLDHLEEIEEMHAIVTRMDELGELRLYLADPDDWAVREAPGLDETQVPQLTSEEWTKAYLGLLTAALAKGCINALLGDGEQFLNYLQSREHTTATYGALTDTVLSLRERVLGYFDGTFRYKSPFAGQPKRNLQVARYAKPLPPEESTSPQAELPEAKSEKPPVIKESKKQSRLLKWVSTNKNSHHAETAVSSTARYNSNNSKTPSPGLNRPQAKNPRNDRSRSKTLAPTATRAPPKPKLQSLILKSNIFLTSPSFLNWTNQVLFWCASTLIHLELECPGASSEIWCKFLSKLKLPSLISFKIAPLLFVEEANVQGSDILGFLTRHPGLQKLYLHGIQVSASLSATPGFGKPILPNLTEVTAHPIWISRLLRNKRQCAKLKEITLLTEDYTYIDDTFEYDAMDRALEEVLPRSHNLDLIGFKFTYGRGDLDSWLQSHVDAGPNSILSSFIDTKHLRIDWRNIVRLINHASRLDLVAQVAGLFPNLDYLELKDLPDVPDKKTDHIPPIIEALRRHSPQVKQVKINEEDPINIADFQSSEKE</sequence>
<dbReference type="Proteomes" id="UP001140091">
    <property type="component" value="Unassembled WGS sequence"/>
</dbReference>
<comment type="caution">
    <text evidence="3">The sequence shown here is derived from an EMBL/GenBank/DDBJ whole genome shotgun (WGS) entry which is preliminary data.</text>
</comment>
<feature type="compositionally biased region" description="Polar residues" evidence="1">
    <location>
        <begin position="873"/>
        <end position="890"/>
    </location>
</feature>
<feature type="domain" description="F-box" evidence="2">
    <location>
        <begin position="37"/>
        <end position="82"/>
    </location>
</feature>
<evidence type="ECO:0000259" key="2">
    <source>
        <dbReference type="PROSITE" id="PS50181"/>
    </source>
</evidence>
<dbReference type="InterPro" id="IPR036047">
    <property type="entry name" value="F-box-like_dom_sf"/>
</dbReference>